<dbReference type="PANTHER" id="PTHR22878:SF70">
    <property type="entry name" value="DYNEIN HEAVY CHAIN 2, AXONEMAL"/>
    <property type="match status" value="1"/>
</dbReference>
<evidence type="ECO:0000313" key="4">
    <source>
        <dbReference type="RefSeq" id="XP_026671197.1"/>
    </source>
</evidence>
<dbReference type="GO" id="GO:0051959">
    <property type="term" value="F:dynein light intermediate chain binding"/>
    <property type="evidence" value="ECO:0007669"/>
    <property type="project" value="InterPro"/>
</dbReference>
<feature type="domain" description="Dynein heavy chain 3 AAA+ lid" evidence="1">
    <location>
        <begin position="85"/>
        <end position="108"/>
    </location>
</feature>
<dbReference type="PANTHER" id="PTHR22878">
    <property type="entry name" value="DYNEIN HEAVY CHAIN 6, AXONEMAL-LIKE-RELATED"/>
    <property type="match status" value="1"/>
</dbReference>
<dbReference type="InterPro" id="IPR026983">
    <property type="entry name" value="DHC"/>
</dbReference>
<dbReference type="Proteomes" id="UP000694925">
    <property type="component" value="Unplaced"/>
</dbReference>
<dbReference type="AlphaFoldDB" id="A0AAJ7WCG4"/>
<reference evidence="3 4" key="1">
    <citation type="submission" date="2025-04" db="UniProtKB">
        <authorList>
            <consortium name="RefSeq"/>
        </authorList>
    </citation>
    <scope>IDENTIFICATION</scope>
    <source>
        <tissue evidence="3 4">Whole body</tissue>
    </source>
</reference>
<sequence length="136" mass="15833">MIRLIDVHLMCAMDRPYRGGKDVTPRFKRHFVVLTIGEFDDEVMIMIFSKIILWHLDTRGFSKEFDPCIDEVVLGTLEVYKESLLNLLPTPAKCHYVFNLRDFSKVIQVSSLIPVLNHIMLLGREIKIYFKNNCTG</sequence>
<dbReference type="GO" id="GO:0045505">
    <property type="term" value="F:dynein intermediate chain binding"/>
    <property type="evidence" value="ECO:0007669"/>
    <property type="project" value="InterPro"/>
</dbReference>
<gene>
    <name evidence="4" type="primary">LOC113464623</name>
    <name evidence="3" type="synonym">LOC113464130</name>
</gene>
<dbReference type="RefSeq" id="XP_026671197.1">
    <property type="nucleotide sequence ID" value="XM_026815396.1"/>
</dbReference>
<accession>A0AAJ7WCG4</accession>
<evidence type="ECO:0000313" key="3">
    <source>
        <dbReference type="RefSeq" id="XP_026668001.1"/>
    </source>
</evidence>
<dbReference type="RefSeq" id="XP_026668001.1">
    <property type="nucleotide sequence ID" value="XM_026812200.1"/>
</dbReference>
<keyword evidence="2" id="KW-1185">Reference proteome</keyword>
<dbReference type="KEGG" id="ccal:113464130"/>
<protein>
    <submittedName>
        <fullName evidence="3 4">Dynein heavy chain 12, axonemal-like</fullName>
    </submittedName>
</protein>
<dbReference type="SUPFAM" id="SSF52540">
    <property type="entry name" value="P-loop containing nucleoside triphosphate hydrolases"/>
    <property type="match status" value="1"/>
</dbReference>
<dbReference type="InterPro" id="IPR041589">
    <property type="entry name" value="DNAH3_AAA_lid_1"/>
</dbReference>
<organism evidence="2 4">
    <name type="scientific">Ceratina calcarata</name>
    <dbReference type="NCBI Taxonomy" id="156304"/>
    <lineage>
        <taxon>Eukaryota</taxon>
        <taxon>Metazoa</taxon>
        <taxon>Ecdysozoa</taxon>
        <taxon>Arthropoda</taxon>
        <taxon>Hexapoda</taxon>
        <taxon>Insecta</taxon>
        <taxon>Pterygota</taxon>
        <taxon>Neoptera</taxon>
        <taxon>Endopterygota</taxon>
        <taxon>Hymenoptera</taxon>
        <taxon>Apocrita</taxon>
        <taxon>Aculeata</taxon>
        <taxon>Apoidea</taxon>
        <taxon>Anthophila</taxon>
        <taxon>Apidae</taxon>
        <taxon>Ceratina</taxon>
        <taxon>Zadontomerus</taxon>
    </lineage>
</organism>
<dbReference type="GO" id="GO:0007018">
    <property type="term" value="P:microtubule-based movement"/>
    <property type="evidence" value="ECO:0007669"/>
    <property type="project" value="InterPro"/>
</dbReference>
<proteinExistence type="predicted"/>
<dbReference type="Pfam" id="PF17857">
    <property type="entry name" value="AAA_lid_1"/>
    <property type="match status" value="1"/>
</dbReference>
<evidence type="ECO:0000259" key="1">
    <source>
        <dbReference type="Pfam" id="PF17857"/>
    </source>
</evidence>
<dbReference type="InterPro" id="IPR027417">
    <property type="entry name" value="P-loop_NTPase"/>
</dbReference>
<dbReference type="GeneID" id="113464623"/>
<dbReference type="GO" id="GO:0030286">
    <property type="term" value="C:dynein complex"/>
    <property type="evidence" value="ECO:0007669"/>
    <property type="project" value="InterPro"/>
</dbReference>
<dbReference type="Pfam" id="PF12775">
    <property type="entry name" value="AAA_7"/>
    <property type="match status" value="1"/>
</dbReference>
<name>A0AAJ7WCG4_9HYME</name>
<evidence type="ECO:0000313" key="2">
    <source>
        <dbReference type="Proteomes" id="UP000694925"/>
    </source>
</evidence>
<dbReference type="KEGG" id="ccal:113464623"/>
<dbReference type="Gene3D" id="1.20.920.30">
    <property type="match status" value="1"/>
</dbReference>